<dbReference type="NCBIfam" id="NF011101">
    <property type="entry name" value="PRK14528.1"/>
    <property type="match status" value="1"/>
</dbReference>
<feature type="binding site" evidence="5">
    <location>
        <begin position="58"/>
        <end position="60"/>
    </location>
    <ligand>
        <name>AMP</name>
        <dbReference type="ChEBI" id="CHEBI:456215"/>
    </ligand>
</feature>
<reference evidence="8 9" key="2">
    <citation type="submission" date="2018-03" db="EMBL/GenBank/DDBJ databases">
        <title>The ancient ancestry and fast evolution of plastids.</title>
        <authorList>
            <person name="Moore K.R."/>
            <person name="Magnabosco C."/>
            <person name="Momper L."/>
            <person name="Gold D.A."/>
            <person name="Bosak T."/>
            <person name="Fournier G.P."/>
        </authorList>
    </citation>
    <scope>NUCLEOTIDE SEQUENCE [LARGE SCALE GENOMIC DNA]</scope>
    <source>
        <strain evidence="8 9">CCAP 1448/3</strain>
    </source>
</reference>
<comment type="catalytic activity">
    <reaction evidence="5 7">
        <text>AMP + ATP = 2 ADP</text>
        <dbReference type="Rhea" id="RHEA:12973"/>
        <dbReference type="ChEBI" id="CHEBI:30616"/>
        <dbReference type="ChEBI" id="CHEBI:456215"/>
        <dbReference type="ChEBI" id="CHEBI:456216"/>
        <dbReference type="EC" id="2.7.4.3"/>
    </reaction>
</comment>
<keyword evidence="2 5" id="KW-0545">Nucleotide biosynthesis</keyword>
<dbReference type="RefSeq" id="WP_106290570.1">
    <property type="nucleotide sequence ID" value="NZ_CAWNTC010000159.1"/>
</dbReference>
<feature type="region of interest" description="NMP" evidence="5">
    <location>
        <begin position="31"/>
        <end position="60"/>
    </location>
</feature>
<dbReference type="PRINTS" id="PR00094">
    <property type="entry name" value="ADENYLTKNASE"/>
</dbReference>
<dbReference type="OrthoDB" id="9805030at2"/>
<dbReference type="Gene3D" id="3.40.50.300">
    <property type="entry name" value="P-loop containing nucleotide triphosphate hydrolases"/>
    <property type="match status" value="1"/>
</dbReference>
<gene>
    <name evidence="5" type="primary">adk</name>
    <name evidence="8" type="ORF">C7B64_19725</name>
</gene>
<dbReference type="NCBIfam" id="NF011104">
    <property type="entry name" value="PRK14531.1"/>
    <property type="match status" value="1"/>
</dbReference>
<feature type="binding site" evidence="5">
    <location>
        <position position="32"/>
    </location>
    <ligand>
        <name>AMP</name>
        <dbReference type="ChEBI" id="CHEBI:456215"/>
    </ligand>
</feature>
<evidence type="ECO:0000256" key="6">
    <source>
        <dbReference type="RuleBase" id="RU003330"/>
    </source>
</evidence>
<keyword evidence="5" id="KW-0963">Cytoplasm</keyword>
<feature type="binding site" evidence="5">
    <location>
        <begin position="11"/>
        <end position="16"/>
    </location>
    <ligand>
        <name>ATP</name>
        <dbReference type="ChEBI" id="CHEBI:30616"/>
    </ligand>
</feature>
<evidence type="ECO:0000256" key="7">
    <source>
        <dbReference type="RuleBase" id="RU003331"/>
    </source>
</evidence>
<protein>
    <recommendedName>
        <fullName evidence="5 7">Adenylate kinase</fullName>
        <shortName evidence="5">AK</shortName>
        <ecNumber evidence="5 7">2.7.4.3</ecNumber>
    </recommendedName>
    <alternativeName>
        <fullName evidence="5">ATP-AMP transphosphorylase</fullName>
    </alternativeName>
    <alternativeName>
        <fullName evidence="5">ATP:AMP phosphotransferase</fullName>
    </alternativeName>
    <alternativeName>
        <fullName evidence="5">Adenylate monophosphate kinase</fullName>
    </alternativeName>
</protein>
<dbReference type="PROSITE" id="PS00113">
    <property type="entry name" value="ADENYLATE_KINASE"/>
    <property type="match status" value="1"/>
</dbReference>
<dbReference type="HAMAP" id="MF_00235">
    <property type="entry name" value="Adenylate_kinase_Adk"/>
    <property type="match status" value="1"/>
</dbReference>
<keyword evidence="4 5" id="KW-0418">Kinase</keyword>
<feature type="binding site" evidence="5">
    <location>
        <begin position="86"/>
        <end position="89"/>
    </location>
    <ligand>
        <name>AMP</name>
        <dbReference type="ChEBI" id="CHEBI:456215"/>
    </ligand>
</feature>
<comment type="caution">
    <text evidence="8">The sequence shown here is derived from an EMBL/GenBank/DDBJ whole genome shotgun (WGS) entry which is preliminary data.</text>
</comment>
<keyword evidence="9" id="KW-1185">Reference proteome</keyword>
<dbReference type="GO" id="GO:0044209">
    <property type="term" value="P:AMP salvage"/>
    <property type="evidence" value="ECO:0007669"/>
    <property type="project" value="UniProtKB-UniRule"/>
</dbReference>
<dbReference type="NCBIfam" id="NF011105">
    <property type="entry name" value="PRK14532.1"/>
    <property type="match status" value="1"/>
</dbReference>
<feature type="binding site" evidence="5">
    <location>
        <position position="130"/>
    </location>
    <ligand>
        <name>AMP</name>
        <dbReference type="ChEBI" id="CHEBI:456215"/>
    </ligand>
</feature>
<dbReference type="CDD" id="cd01428">
    <property type="entry name" value="ADK"/>
    <property type="match status" value="1"/>
</dbReference>
<dbReference type="SUPFAM" id="SSF52540">
    <property type="entry name" value="P-loop containing nucleoside triphosphate hydrolases"/>
    <property type="match status" value="1"/>
</dbReference>
<dbReference type="Proteomes" id="UP000238762">
    <property type="component" value="Unassembled WGS sequence"/>
</dbReference>
<evidence type="ECO:0000313" key="8">
    <source>
        <dbReference type="EMBL" id="PSB01161.1"/>
    </source>
</evidence>
<feature type="binding site" evidence="5">
    <location>
        <position position="37"/>
    </location>
    <ligand>
        <name>AMP</name>
        <dbReference type="ChEBI" id="CHEBI:456215"/>
    </ligand>
</feature>
<comment type="similarity">
    <text evidence="5 6">Belongs to the adenylate kinase family.</text>
</comment>
<accession>A0A2T1BYS1</accession>
<keyword evidence="5 7" id="KW-0067">ATP-binding</keyword>
<dbReference type="NCBIfam" id="TIGR01351">
    <property type="entry name" value="adk"/>
    <property type="match status" value="1"/>
</dbReference>
<dbReference type="GO" id="GO:0005524">
    <property type="term" value="F:ATP binding"/>
    <property type="evidence" value="ECO:0007669"/>
    <property type="project" value="UniProtKB-UniRule"/>
</dbReference>
<dbReference type="GO" id="GO:0005737">
    <property type="term" value="C:cytoplasm"/>
    <property type="evidence" value="ECO:0007669"/>
    <property type="project" value="UniProtKB-SubCell"/>
</dbReference>
<dbReference type="NCBIfam" id="NF001381">
    <property type="entry name" value="PRK00279.1-3"/>
    <property type="match status" value="1"/>
</dbReference>
<comment type="domain">
    <text evidence="5">Consists of three domains, a large central CORE domain and two small peripheral domains, NMPbind and LID, which undergo movements during catalysis. The LID domain closes over the site of phosphoryl transfer upon ATP binding. Assembling and dissambling the active center during each catalytic cycle provides an effective means to prevent ATP hydrolysis.</text>
</comment>
<dbReference type="InterPro" id="IPR033690">
    <property type="entry name" value="Adenylat_kinase_CS"/>
</dbReference>
<feature type="binding site" evidence="5">
    <location>
        <position position="128"/>
    </location>
    <ligand>
        <name>ATP</name>
        <dbReference type="ChEBI" id="CHEBI:30616"/>
    </ligand>
</feature>
<comment type="function">
    <text evidence="5">Catalyzes the reversible transfer of the terminal phosphate group between ATP and AMP. Plays an important role in cellular energy homeostasis and in adenine nucleotide metabolism.</text>
</comment>
<dbReference type="InterPro" id="IPR027417">
    <property type="entry name" value="P-loop_NTPase"/>
</dbReference>
<evidence type="ECO:0000256" key="5">
    <source>
        <dbReference type="HAMAP-Rule" id="MF_00235"/>
    </source>
</evidence>
<keyword evidence="3 5" id="KW-0547">Nucleotide-binding</keyword>
<evidence type="ECO:0000313" key="9">
    <source>
        <dbReference type="Proteomes" id="UP000238762"/>
    </source>
</evidence>
<sequence>MTKLLFLGPPGAGKGTQAKILAESCQIPHISTGDILREATAKGTPLGQQAKSYMDRGELVPDSLILDLVRDRLSQPDTVSGWILDGFPRNVSQAKFLDDLLQDLNQVYNCAVNLDVPDEVLVSRMLGRGRADDNEETIRRRLEVYREQTTPLIDFYSQRDSLVSVDGDRPISEITAALKDLMTQSQS</sequence>
<evidence type="ECO:0000256" key="1">
    <source>
        <dbReference type="ARBA" id="ARBA00022679"/>
    </source>
</evidence>
<dbReference type="Pfam" id="PF00406">
    <property type="entry name" value="ADK"/>
    <property type="match status" value="1"/>
</dbReference>
<comment type="pathway">
    <text evidence="5">Purine metabolism; AMP biosynthesis via salvage pathway; AMP from ADP: step 1/1.</text>
</comment>
<evidence type="ECO:0000256" key="3">
    <source>
        <dbReference type="ARBA" id="ARBA00022741"/>
    </source>
</evidence>
<dbReference type="EMBL" id="PVWJ01000126">
    <property type="protein sequence ID" value="PSB01161.1"/>
    <property type="molecule type" value="Genomic_DNA"/>
</dbReference>
<reference evidence="8 9" key="1">
    <citation type="submission" date="2018-02" db="EMBL/GenBank/DDBJ databases">
        <authorList>
            <person name="Cohen D.B."/>
            <person name="Kent A.D."/>
        </authorList>
    </citation>
    <scope>NUCLEOTIDE SEQUENCE [LARGE SCALE GENOMIC DNA]</scope>
    <source>
        <strain evidence="8 9">CCAP 1448/3</strain>
    </source>
</reference>
<dbReference type="EC" id="2.7.4.3" evidence="5 7"/>
<dbReference type="NCBIfam" id="NF011100">
    <property type="entry name" value="PRK14527.1"/>
    <property type="match status" value="1"/>
</dbReference>
<organism evidence="8 9">
    <name type="scientific">Merismopedia glauca CCAP 1448/3</name>
    <dbReference type="NCBI Taxonomy" id="1296344"/>
    <lineage>
        <taxon>Bacteria</taxon>
        <taxon>Bacillati</taxon>
        <taxon>Cyanobacteriota</taxon>
        <taxon>Cyanophyceae</taxon>
        <taxon>Synechococcales</taxon>
        <taxon>Merismopediaceae</taxon>
        <taxon>Merismopedia</taxon>
    </lineage>
</organism>
<evidence type="ECO:0000256" key="2">
    <source>
        <dbReference type="ARBA" id="ARBA00022727"/>
    </source>
</evidence>
<feature type="binding site" evidence="5">
    <location>
        <position position="141"/>
    </location>
    <ligand>
        <name>AMP</name>
        <dbReference type="ChEBI" id="CHEBI:456215"/>
    </ligand>
</feature>
<feature type="binding site" evidence="5">
    <location>
        <position position="169"/>
    </location>
    <ligand>
        <name>ATP</name>
        <dbReference type="ChEBI" id="CHEBI:30616"/>
    </ligand>
</feature>
<dbReference type="PANTHER" id="PTHR23359">
    <property type="entry name" value="NUCLEOTIDE KINASE"/>
    <property type="match status" value="1"/>
</dbReference>
<name>A0A2T1BYS1_9CYAN</name>
<evidence type="ECO:0000256" key="4">
    <source>
        <dbReference type="ARBA" id="ARBA00022777"/>
    </source>
</evidence>
<dbReference type="NCBIfam" id="NF002700">
    <property type="entry name" value="PRK02496.1"/>
    <property type="match status" value="1"/>
</dbReference>
<dbReference type="GO" id="GO:0004017">
    <property type="term" value="F:AMP kinase activity"/>
    <property type="evidence" value="ECO:0007669"/>
    <property type="project" value="UniProtKB-UniRule"/>
</dbReference>
<dbReference type="InterPro" id="IPR006259">
    <property type="entry name" value="Adenyl_kin_sub"/>
</dbReference>
<keyword evidence="1 5" id="KW-0808">Transferase</keyword>
<proteinExistence type="inferred from homology"/>
<dbReference type="UniPathway" id="UPA00588">
    <property type="reaction ID" value="UER00649"/>
</dbReference>
<feature type="binding site" evidence="5">
    <location>
        <position position="93"/>
    </location>
    <ligand>
        <name>AMP</name>
        <dbReference type="ChEBI" id="CHEBI:456215"/>
    </ligand>
</feature>
<dbReference type="InterPro" id="IPR000850">
    <property type="entry name" value="Adenylat/UMP-CMP_kin"/>
</dbReference>
<dbReference type="AlphaFoldDB" id="A0A2T1BYS1"/>
<comment type="caution">
    <text evidence="5">Lacks conserved residue(s) required for the propagation of feature annotation.</text>
</comment>
<comment type="subunit">
    <text evidence="5 7">Monomer.</text>
</comment>
<comment type="subcellular location">
    <subcellularLocation>
        <location evidence="5 7">Cytoplasm</location>
    </subcellularLocation>
</comment>